<dbReference type="Proteomes" id="UP001152795">
    <property type="component" value="Unassembled WGS sequence"/>
</dbReference>
<name>A0A7D9EYX4_PARCT</name>
<dbReference type="AlphaFoldDB" id="A0A7D9EYX4"/>
<keyword evidence="2" id="KW-1185">Reference proteome</keyword>
<dbReference type="PANTHER" id="PTHR47331:SF6">
    <property type="entry name" value="DOUBLECORTIN DOMAIN-CONTAINING PROTEIN"/>
    <property type="match status" value="1"/>
</dbReference>
<proteinExistence type="predicted"/>
<dbReference type="PANTHER" id="PTHR47331">
    <property type="entry name" value="PHD-TYPE DOMAIN-CONTAINING PROTEIN"/>
    <property type="match status" value="1"/>
</dbReference>
<evidence type="ECO:0000313" key="2">
    <source>
        <dbReference type="Proteomes" id="UP001152795"/>
    </source>
</evidence>
<protein>
    <submittedName>
        <fullName evidence="1">Uncharacterized protein</fullName>
    </submittedName>
</protein>
<dbReference type="EMBL" id="CACRXK020010957">
    <property type="protein sequence ID" value="CAB4020443.1"/>
    <property type="molecule type" value="Genomic_DNA"/>
</dbReference>
<organism evidence="1 2">
    <name type="scientific">Paramuricea clavata</name>
    <name type="common">Red gorgonian</name>
    <name type="synonym">Violescent sea-whip</name>
    <dbReference type="NCBI Taxonomy" id="317549"/>
    <lineage>
        <taxon>Eukaryota</taxon>
        <taxon>Metazoa</taxon>
        <taxon>Cnidaria</taxon>
        <taxon>Anthozoa</taxon>
        <taxon>Octocorallia</taxon>
        <taxon>Malacalcyonacea</taxon>
        <taxon>Plexauridae</taxon>
        <taxon>Paramuricea</taxon>
    </lineage>
</organism>
<dbReference type="OrthoDB" id="10068969at2759"/>
<dbReference type="Gene3D" id="4.10.60.10">
    <property type="entry name" value="Zinc finger, CCHC-type"/>
    <property type="match status" value="1"/>
</dbReference>
<sequence length="172" mass="19658">MRKGGRSTAGTILDEPIYLKPALTELPGDIQTRWQRHAFSYKRNHDVDYPPFAEFSKFIQDVSLENNDPNLVFERPENDNPPARMCDRSLCPLASAVPFVPCKPIDERKSLIRQHRLCFRCLTSTTHMAKECKLPVKCTECESDKHLAALHVKRKSKPKDPEEVQGGEQRNG</sequence>
<evidence type="ECO:0000313" key="1">
    <source>
        <dbReference type="EMBL" id="CAB4020443.1"/>
    </source>
</evidence>
<comment type="caution">
    <text evidence="1">The sequence shown here is derived from an EMBL/GenBank/DDBJ whole genome shotgun (WGS) entry which is preliminary data.</text>
</comment>
<accession>A0A7D9EYX4</accession>
<gene>
    <name evidence="1" type="ORF">PACLA_8A017978</name>
</gene>
<reference evidence="1" key="1">
    <citation type="submission" date="2020-04" db="EMBL/GenBank/DDBJ databases">
        <authorList>
            <person name="Alioto T."/>
            <person name="Alioto T."/>
            <person name="Gomez Garrido J."/>
        </authorList>
    </citation>
    <scope>NUCLEOTIDE SEQUENCE</scope>
    <source>
        <strain evidence="1">A484AB</strain>
    </source>
</reference>